<dbReference type="EMBL" id="FUYG01000003">
    <property type="protein sequence ID" value="SKA91327.1"/>
    <property type="molecule type" value="Genomic_DNA"/>
</dbReference>
<accession>A0A1T4XP71</accession>
<organism evidence="13 14">
    <name type="scientific">Agreia bicolorata</name>
    <dbReference type="NCBI Taxonomy" id="110935"/>
    <lineage>
        <taxon>Bacteria</taxon>
        <taxon>Bacillati</taxon>
        <taxon>Actinomycetota</taxon>
        <taxon>Actinomycetes</taxon>
        <taxon>Micrococcales</taxon>
        <taxon>Microbacteriaceae</taxon>
        <taxon>Agreia</taxon>
    </lineage>
</organism>
<dbReference type="PANTHER" id="PTHR33540:SF2">
    <property type="entry name" value="TRNA THREONYLCARBAMOYLADENOSINE BIOSYNTHESIS PROTEIN TSAE"/>
    <property type="match status" value="1"/>
</dbReference>
<dbReference type="Pfam" id="PF02367">
    <property type="entry name" value="TsaE"/>
    <property type="match status" value="1"/>
</dbReference>
<dbReference type="InterPro" id="IPR003442">
    <property type="entry name" value="T6A_TsaE"/>
</dbReference>
<comment type="function">
    <text evidence="10">Required for the formation of a threonylcarbamoyl group on adenosine at position 37 (t(6)A37) in tRNAs that read codons beginning with adenine. Is involved in the transfer of the threonylcarbamoyl moiety of threonylcarbamoyl-AMP (TC-AMP) to the N6 group of A37, together with TsaD and TsaB. TsaE seems to play an indirect role in the t(6)A biosynthesis pathway, possibly in regulating the core enzymatic function of TsaD.</text>
</comment>
<feature type="compositionally biased region" description="Acidic residues" evidence="12">
    <location>
        <begin position="136"/>
        <end position="148"/>
    </location>
</feature>
<dbReference type="AlphaFoldDB" id="A0A1T4XP71"/>
<evidence type="ECO:0000256" key="5">
    <source>
        <dbReference type="ARBA" id="ARBA00022694"/>
    </source>
</evidence>
<protein>
    <recommendedName>
        <fullName evidence="3">tRNA threonylcarbamoyladenosine biosynthesis protein TsaE</fullName>
    </recommendedName>
    <alternativeName>
        <fullName evidence="11">t(6)A37 threonylcarbamoyladenosine biosynthesis protein TsaE</fullName>
    </alternativeName>
</protein>
<evidence type="ECO:0000256" key="3">
    <source>
        <dbReference type="ARBA" id="ARBA00019010"/>
    </source>
</evidence>
<evidence type="ECO:0000256" key="10">
    <source>
        <dbReference type="ARBA" id="ARBA00024908"/>
    </source>
</evidence>
<keyword evidence="5" id="KW-0819">tRNA processing</keyword>
<name>A0A1T4XP71_9MICO</name>
<dbReference type="NCBIfam" id="TIGR00150">
    <property type="entry name" value="T6A_YjeE"/>
    <property type="match status" value="1"/>
</dbReference>
<keyword evidence="4" id="KW-0963">Cytoplasm</keyword>
<evidence type="ECO:0000256" key="1">
    <source>
        <dbReference type="ARBA" id="ARBA00004496"/>
    </source>
</evidence>
<dbReference type="Gene3D" id="3.40.50.300">
    <property type="entry name" value="P-loop containing nucleotide triphosphate hydrolases"/>
    <property type="match status" value="1"/>
</dbReference>
<dbReference type="GO" id="GO:0005737">
    <property type="term" value="C:cytoplasm"/>
    <property type="evidence" value="ECO:0007669"/>
    <property type="project" value="UniProtKB-SubCell"/>
</dbReference>
<dbReference type="PANTHER" id="PTHR33540">
    <property type="entry name" value="TRNA THREONYLCARBAMOYLADENOSINE BIOSYNTHESIS PROTEIN TSAE"/>
    <property type="match status" value="1"/>
</dbReference>
<evidence type="ECO:0000256" key="4">
    <source>
        <dbReference type="ARBA" id="ARBA00022490"/>
    </source>
</evidence>
<dbReference type="Proteomes" id="UP000189735">
    <property type="component" value="Unassembled WGS sequence"/>
</dbReference>
<evidence type="ECO:0000256" key="7">
    <source>
        <dbReference type="ARBA" id="ARBA00022741"/>
    </source>
</evidence>
<dbReference type="RefSeq" id="WP_342351617.1">
    <property type="nucleotide sequence ID" value="NZ_FUYG01000003.1"/>
</dbReference>
<keyword evidence="6" id="KW-0479">Metal-binding</keyword>
<dbReference type="InterPro" id="IPR027417">
    <property type="entry name" value="P-loop_NTPase"/>
</dbReference>
<dbReference type="GO" id="GO:0002949">
    <property type="term" value="P:tRNA threonylcarbamoyladenosine modification"/>
    <property type="evidence" value="ECO:0007669"/>
    <property type="project" value="InterPro"/>
</dbReference>
<comment type="subcellular location">
    <subcellularLocation>
        <location evidence="1">Cytoplasm</location>
    </subcellularLocation>
</comment>
<reference evidence="14" key="1">
    <citation type="submission" date="2017-02" db="EMBL/GenBank/DDBJ databases">
        <authorList>
            <person name="Varghese N."/>
            <person name="Submissions S."/>
        </authorList>
    </citation>
    <scope>NUCLEOTIDE SEQUENCE [LARGE SCALE GENOMIC DNA]</scope>
    <source>
        <strain evidence="14">VKM Ac-2052</strain>
    </source>
</reference>
<evidence type="ECO:0000256" key="8">
    <source>
        <dbReference type="ARBA" id="ARBA00022840"/>
    </source>
</evidence>
<evidence type="ECO:0000256" key="12">
    <source>
        <dbReference type="SAM" id="MobiDB-lite"/>
    </source>
</evidence>
<gene>
    <name evidence="13" type="ORF">SAMN06295879_1472</name>
</gene>
<evidence type="ECO:0000313" key="14">
    <source>
        <dbReference type="Proteomes" id="UP000189735"/>
    </source>
</evidence>
<proteinExistence type="inferred from homology"/>
<feature type="region of interest" description="Disordered" evidence="12">
    <location>
        <begin position="130"/>
        <end position="164"/>
    </location>
</feature>
<comment type="similarity">
    <text evidence="2">Belongs to the TsaE family.</text>
</comment>
<evidence type="ECO:0000256" key="11">
    <source>
        <dbReference type="ARBA" id="ARBA00032441"/>
    </source>
</evidence>
<evidence type="ECO:0000256" key="2">
    <source>
        <dbReference type="ARBA" id="ARBA00007599"/>
    </source>
</evidence>
<dbReference type="SUPFAM" id="SSF52540">
    <property type="entry name" value="P-loop containing nucleoside triphosphate hydrolases"/>
    <property type="match status" value="1"/>
</dbReference>
<sequence>MTALRRELVIADPEQMAALAHEVAGSLTAGDVILLTGELGAGKTTFTRGLGHALGVRGAVTSPTFVLARTHPRLDAAQPPLVHVDAYRLSSAVELDDLDIDFDRSIVVIEWGAGLVEELTDSWLSITIDRPRGASDDSDAEGPDDEEPIEPRRVTIDGVGPRWQ</sequence>
<keyword evidence="8" id="KW-0067">ATP-binding</keyword>
<evidence type="ECO:0000313" key="13">
    <source>
        <dbReference type="EMBL" id="SKA91327.1"/>
    </source>
</evidence>
<keyword evidence="9" id="KW-0460">Magnesium</keyword>
<evidence type="ECO:0000256" key="9">
    <source>
        <dbReference type="ARBA" id="ARBA00022842"/>
    </source>
</evidence>
<dbReference type="GO" id="GO:0046872">
    <property type="term" value="F:metal ion binding"/>
    <property type="evidence" value="ECO:0007669"/>
    <property type="project" value="UniProtKB-KW"/>
</dbReference>
<evidence type="ECO:0000256" key="6">
    <source>
        <dbReference type="ARBA" id="ARBA00022723"/>
    </source>
</evidence>
<dbReference type="GO" id="GO:0005524">
    <property type="term" value="F:ATP binding"/>
    <property type="evidence" value="ECO:0007669"/>
    <property type="project" value="UniProtKB-KW"/>
</dbReference>
<keyword evidence="7" id="KW-0547">Nucleotide-binding</keyword>